<evidence type="ECO:0000256" key="2">
    <source>
        <dbReference type="ARBA" id="ARBA00022475"/>
    </source>
</evidence>
<evidence type="ECO:0000256" key="6">
    <source>
        <dbReference type="ARBA" id="ARBA00022989"/>
    </source>
</evidence>
<comment type="subcellular location">
    <subcellularLocation>
        <location evidence="1">Cell inner membrane</location>
        <topology evidence="1">Single-pass membrane protein</topology>
    </subcellularLocation>
</comment>
<feature type="region of interest" description="Disordered" evidence="8">
    <location>
        <begin position="218"/>
        <end position="239"/>
    </location>
</feature>
<keyword evidence="3" id="KW-0488">Methylation</keyword>
<dbReference type="PROSITE" id="PS00409">
    <property type="entry name" value="PROKAR_NTER_METHYL"/>
    <property type="match status" value="1"/>
</dbReference>
<evidence type="ECO:0000256" key="7">
    <source>
        <dbReference type="ARBA" id="ARBA00023136"/>
    </source>
</evidence>
<dbReference type="NCBIfam" id="TIGR02532">
    <property type="entry name" value="IV_pilin_GFxxxE"/>
    <property type="match status" value="1"/>
</dbReference>
<dbReference type="InterPro" id="IPR012902">
    <property type="entry name" value="N_methyl_site"/>
</dbReference>
<dbReference type="InterPro" id="IPR045584">
    <property type="entry name" value="Pilin-like"/>
</dbReference>
<evidence type="ECO:0000313" key="9">
    <source>
        <dbReference type="EMBL" id="MDC8014703.1"/>
    </source>
</evidence>
<dbReference type="Pfam" id="PF07963">
    <property type="entry name" value="N_methyl"/>
    <property type="match status" value="1"/>
</dbReference>
<sequence>MAAHRLPRSGAGFTLLEVLLAITLLALLLAGAMGGIRAATRAMHSGEQAIDRTNRLRVTQEFIRHEISRALPLAFGQEKGSGANFVFQGENDFLRFVAPMPGHLSRGGAYVQSLELARGRNGMQLLFTHQMLNGFDLDKLSTKDLEPVLLIDGIRNGRLLYRKYDDEGKLDDWTDDWEDPSALPVMVRIELEMTTESGIVWPTMDIPLVLDTSGGIRQFQSSRRPGSQPNDPGDGQAKE</sequence>
<dbReference type="RefSeq" id="WP_263541053.1">
    <property type="nucleotide sequence ID" value="NZ_JAOVZO020000019.1"/>
</dbReference>
<reference evidence="9" key="1">
    <citation type="submission" date="2023-02" db="EMBL/GenBank/DDBJ databases">
        <title>Tahibacter soli sp. nov. isolated from soil.</title>
        <authorList>
            <person name="Baek J.H."/>
            <person name="Lee J.K."/>
            <person name="Choi D.G."/>
            <person name="Jeon C.O."/>
        </authorList>
    </citation>
    <scope>NUCLEOTIDE SEQUENCE</scope>
    <source>
        <strain evidence="9">BL</strain>
    </source>
</reference>
<comment type="caution">
    <text evidence="9">The sequence shown here is derived from an EMBL/GenBank/DDBJ whole genome shotgun (WGS) entry which is preliminary data.</text>
</comment>
<dbReference type="PANTHER" id="PTHR39583">
    <property type="entry name" value="TYPE II SECRETION SYSTEM PROTEIN J-RELATED"/>
    <property type="match status" value="1"/>
</dbReference>
<evidence type="ECO:0000256" key="1">
    <source>
        <dbReference type="ARBA" id="ARBA00004377"/>
    </source>
</evidence>
<keyword evidence="10" id="KW-1185">Reference proteome</keyword>
<evidence type="ECO:0000256" key="4">
    <source>
        <dbReference type="ARBA" id="ARBA00022519"/>
    </source>
</evidence>
<dbReference type="InterPro" id="IPR051621">
    <property type="entry name" value="T2SS_protein_J"/>
</dbReference>
<keyword evidence="2" id="KW-1003">Cell membrane</keyword>
<evidence type="ECO:0000313" key="10">
    <source>
        <dbReference type="Proteomes" id="UP001139971"/>
    </source>
</evidence>
<keyword evidence="7" id="KW-0472">Membrane</keyword>
<keyword evidence="5" id="KW-0812">Transmembrane</keyword>
<dbReference type="SUPFAM" id="SSF54523">
    <property type="entry name" value="Pili subunits"/>
    <property type="match status" value="1"/>
</dbReference>
<accession>A0A9X3YPT1</accession>
<evidence type="ECO:0000256" key="5">
    <source>
        <dbReference type="ARBA" id="ARBA00022692"/>
    </source>
</evidence>
<dbReference type="EMBL" id="JAOVZO020000019">
    <property type="protein sequence ID" value="MDC8014703.1"/>
    <property type="molecule type" value="Genomic_DNA"/>
</dbReference>
<dbReference type="PANTHER" id="PTHR39583:SF2">
    <property type="entry name" value="TYPE II SECRETION SYSTEM PROTEIN J"/>
    <property type="match status" value="1"/>
</dbReference>
<name>A0A9X3YPT1_9GAMM</name>
<feature type="compositionally biased region" description="Polar residues" evidence="8">
    <location>
        <begin position="218"/>
        <end position="230"/>
    </location>
</feature>
<dbReference type="GO" id="GO:0005886">
    <property type="term" value="C:plasma membrane"/>
    <property type="evidence" value="ECO:0007669"/>
    <property type="project" value="UniProtKB-SubCell"/>
</dbReference>
<protein>
    <submittedName>
        <fullName evidence="9">Prepilin-type N-terminal cleavage/methylation domain-containing protein</fullName>
    </submittedName>
</protein>
<proteinExistence type="predicted"/>
<dbReference type="AlphaFoldDB" id="A0A9X3YPT1"/>
<dbReference type="Proteomes" id="UP001139971">
    <property type="component" value="Unassembled WGS sequence"/>
</dbReference>
<evidence type="ECO:0000256" key="8">
    <source>
        <dbReference type="SAM" id="MobiDB-lite"/>
    </source>
</evidence>
<gene>
    <name evidence="9" type="ORF">OD750_019335</name>
</gene>
<evidence type="ECO:0000256" key="3">
    <source>
        <dbReference type="ARBA" id="ARBA00022481"/>
    </source>
</evidence>
<keyword evidence="6" id="KW-1133">Transmembrane helix</keyword>
<organism evidence="9 10">
    <name type="scientific">Tahibacter soli</name>
    <dbReference type="NCBI Taxonomy" id="2983605"/>
    <lineage>
        <taxon>Bacteria</taxon>
        <taxon>Pseudomonadati</taxon>
        <taxon>Pseudomonadota</taxon>
        <taxon>Gammaproteobacteria</taxon>
        <taxon>Lysobacterales</taxon>
        <taxon>Rhodanobacteraceae</taxon>
        <taxon>Tahibacter</taxon>
    </lineage>
</organism>
<keyword evidence="4" id="KW-0997">Cell inner membrane</keyword>